<evidence type="ECO:0000256" key="1">
    <source>
        <dbReference type="ARBA" id="ARBA00023002"/>
    </source>
</evidence>
<dbReference type="Proteomes" id="UP000298225">
    <property type="component" value="Unassembled WGS sequence"/>
</dbReference>
<protein>
    <submittedName>
        <fullName evidence="3">FAD-binding oxidoreductase</fullName>
    </submittedName>
</protein>
<dbReference type="Gene3D" id="3.50.50.60">
    <property type="entry name" value="FAD/NAD(P)-binding domain"/>
    <property type="match status" value="1"/>
</dbReference>
<sequence>MFLEKESVVRDGLLHDNETSLPQVYTAGVDDLPTRVLTGCERADVAVVGAGLTGLSAALHAARLGMKVAVVEANGIGTGASGRSFGQVVPYLKHEPGHALKLFGETLGERLVTAAASGPDFVFELVKTYQIACEAVQGGLIFAAHSSEGLERLKQRAAFWRKRGLTVDILDRDETSQAIGGGDYPGALLDHRGGTLNSFAFTVGLARAAAANGVGLFCRSPAEAIRRHDASSWELKTGSGTLIADKILVCTNAYRNDLAPGVGAHVLPIRVHQVASEPLRAEIASTILPGGRALTDTRRLPSGVRLTRDGRLVVTIEGPLFSSGGGNIGHASARIAGLFPHLGRVTWQSSWSGWIDMAPDQYPRIIEAAPGIMVGLGLSGRGLALGPLIGRDLARLCAGAHYRELAFPVVGPQDGPRWPMGAKAIAGAAALQRRWMDRVDLWNERRWGRIPSASQREIHRHAAN</sequence>
<dbReference type="OrthoDB" id="9814969at2"/>
<dbReference type="GO" id="GO:0016491">
    <property type="term" value="F:oxidoreductase activity"/>
    <property type="evidence" value="ECO:0007669"/>
    <property type="project" value="UniProtKB-KW"/>
</dbReference>
<evidence type="ECO:0000259" key="2">
    <source>
        <dbReference type="Pfam" id="PF01266"/>
    </source>
</evidence>
<dbReference type="PANTHER" id="PTHR13847">
    <property type="entry name" value="SARCOSINE DEHYDROGENASE-RELATED"/>
    <property type="match status" value="1"/>
</dbReference>
<keyword evidence="4" id="KW-1185">Reference proteome</keyword>
<comment type="caution">
    <text evidence="3">The sequence shown here is derived from an EMBL/GenBank/DDBJ whole genome shotgun (WGS) entry which is preliminary data.</text>
</comment>
<dbReference type="RefSeq" id="WP_135169942.1">
    <property type="nucleotide sequence ID" value="NZ_SPQU01000008.1"/>
</dbReference>
<dbReference type="GO" id="GO:0005737">
    <property type="term" value="C:cytoplasm"/>
    <property type="evidence" value="ECO:0007669"/>
    <property type="project" value="TreeGrafter"/>
</dbReference>
<proteinExistence type="predicted"/>
<evidence type="ECO:0000313" key="4">
    <source>
        <dbReference type="Proteomes" id="UP000298225"/>
    </source>
</evidence>
<dbReference type="AlphaFoldDB" id="A0A4Y9L4B1"/>
<reference evidence="3 4" key="1">
    <citation type="submission" date="2019-03" db="EMBL/GenBank/DDBJ databases">
        <title>Bradyrhizobium strains diversity isolated from Chamaecrista fasciculata.</title>
        <authorList>
            <person name="Urquiaga M.C.O."/>
            <person name="Hungria M."/>
            <person name="Delamuta J.R.M."/>
        </authorList>
    </citation>
    <scope>NUCLEOTIDE SEQUENCE [LARGE SCALE GENOMIC DNA]</scope>
    <source>
        <strain evidence="3 4">CNPSo 3424</strain>
    </source>
</reference>
<keyword evidence="1" id="KW-0560">Oxidoreductase</keyword>
<organism evidence="3 4">
    <name type="scientific">Bradyrhizobium frederickii</name>
    <dbReference type="NCBI Taxonomy" id="2560054"/>
    <lineage>
        <taxon>Bacteria</taxon>
        <taxon>Pseudomonadati</taxon>
        <taxon>Pseudomonadota</taxon>
        <taxon>Alphaproteobacteria</taxon>
        <taxon>Hyphomicrobiales</taxon>
        <taxon>Nitrobacteraceae</taxon>
        <taxon>Bradyrhizobium</taxon>
    </lineage>
</organism>
<gene>
    <name evidence="3" type="ORF">E4K66_19130</name>
</gene>
<dbReference type="InterPro" id="IPR006076">
    <property type="entry name" value="FAD-dep_OxRdtase"/>
</dbReference>
<feature type="domain" description="FAD dependent oxidoreductase" evidence="2">
    <location>
        <begin position="44"/>
        <end position="396"/>
    </location>
</feature>
<dbReference type="PANTHER" id="PTHR13847:SF281">
    <property type="entry name" value="FAD DEPENDENT OXIDOREDUCTASE DOMAIN-CONTAINING PROTEIN"/>
    <property type="match status" value="1"/>
</dbReference>
<dbReference type="Gene3D" id="3.30.9.10">
    <property type="entry name" value="D-Amino Acid Oxidase, subunit A, domain 2"/>
    <property type="match status" value="1"/>
</dbReference>
<name>A0A4Y9L4B1_9BRAD</name>
<dbReference type="EMBL" id="SPQU01000008">
    <property type="protein sequence ID" value="TFV37636.1"/>
    <property type="molecule type" value="Genomic_DNA"/>
</dbReference>
<dbReference type="InterPro" id="IPR036188">
    <property type="entry name" value="FAD/NAD-bd_sf"/>
</dbReference>
<dbReference type="Pfam" id="PF01266">
    <property type="entry name" value="DAO"/>
    <property type="match status" value="1"/>
</dbReference>
<accession>A0A4Y9L4B1</accession>
<evidence type="ECO:0000313" key="3">
    <source>
        <dbReference type="EMBL" id="TFV37636.1"/>
    </source>
</evidence>
<dbReference type="SUPFAM" id="SSF51905">
    <property type="entry name" value="FAD/NAD(P)-binding domain"/>
    <property type="match status" value="1"/>
</dbReference>